<comment type="caution">
    <text evidence="1">The sequence shown here is derived from an EMBL/GenBank/DDBJ whole genome shotgun (WGS) entry which is preliminary data.</text>
</comment>
<gene>
    <name evidence="1" type="ORF">S06H3_23731</name>
</gene>
<protein>
    <submittedName>
        <fullName evidence="1">Uncharacterized protein</fullName>
    </submittedName>
</protein>
<organism evidence="1">
    <name type="scientific">marine sediment metagenome</name>
    <dbReference type="NCBI Taxonomy" id="412755"/>
    <lineage>
        <taxon>unclassified sequences</taxon>
        <taxon>metagenomes</taxon>
        <taxon>ecological metagenomes</taxon>
    </lineage>
</organism>
<proteinExistence type="predicted"/>
<feature type="non-terminal residue" evidence="1">
    <location>
        <position position="1"/>
    </location>
</feature>
<accession>X1M622</accession>
<dbReference type="EMBL" id="BARV01012973">
    <property type="protein sequence ID" value="GAI10125.1"/>
    <property type="molecule type" value="Genomic_DNA"/>
</dbReference>
<name>X1M622_9ZZZZ</name>
<dbReference type="AlphaFoldDB" id="X1M622"/>
<reference evidence="1" key="1">
    <citation type="journal article" date="2014" name="Front. Microbiol.">
        <title>High frequency of phylogenetically diverse reductive dehalogenase-homologous genes in deep subseafloor sedimentary metagenomes.</title>
        <authorList>
            <person name="Kawai M."/>
            <person name="Futagami T."/>
            <person name="Toyoda A."/>
            <person name="Takaki Y."/>
            <person name="Nishi S."/>
            <person name="Hori S."/>
            <person name="Arai W."/>
            <person name="Tsubouchi T."/>
            <person name="Morono Y."/>
            <person name="Uchiyama I."/>
            <person name="Ito T."/>
            <person name="Fujiyama A."/>
            <person name="Inagaki F."/>
            <person name="Takami H."/>
        </authorList>
    </citation>
    <scope>NUCLEOTIDE SEQUENCE</scope>
    <source>
        <strain evidence="1">Expedition CK06-06</strain>
    </source>
</reference>
<sequence length="71" mass="8743">YQQHKDTKDYKLIKRGKNDKGNWIELYQKDSDYLFVYESPTPEQAVHVRYGNIDFLSKYIEDVRFFKCKWD</sequence>
<evidence type="ECO:0000313" key="1">
    <source>
        <dbReference type="EMBL" id="GAI10125.1"/>
    </source>
</evidence>